<feature type="signal peptide" evidence="1">
    <location>
        <begin position="1"/>
        <end position="27"/>
    </location>
</feature>
<evidence type="ECO:0000256" key="1">
    <source>
        <dbReference type="SAM" id="SignalP"/>
    </source>
</evidence>
<gene>
    <name evidence="3" type="ORF">Mal52_55720</name>
</gene>
<evidence type="ECO:0000313" key="3">
    <source>
        <dbReference type="EMBL" id="QDU47044.1"/>
    </source>
</evidence>
<accession>A0A517ZX42</accession>
<evidence type="ECO:0000259" key="2">
    <source>
        <dbReference type="Pfam" id="PF06283"/>
    </source>
</evidence>
<protein>
    <submittedName>
        <fullName evidence="3">Trehalose utilization</fullName>
    </submittedName>
</protein>
<proteinExistence type="predicted"/>
<name>A0A517ZX42_9PLAN</name>
<dbReference type="KEGG" id="sdyn:Mal52_55720"/>
<keyword evidence="4" id="KW-1185">Reference proteome</keyword>
<evidence type="ECO:0000313" key="4">
    <source>
        <dbReference type="Proteomes" id="UP000319383"/>
    </source>
</evidence>
<dbReference type="SUPFAM" id="SSF52317">
    <property type="entry name" value="Class I glutamine amidotransferase-like"/>
    <property type="match status" value="1"/>
</dbReference>
<keyword evidence="1" id="KW-0732">Signal</keyword>
<organism evidence="3 4">
    <name type="scientific">Symmachiella dynata</name>
    <dbReference type="NCBI Taxonomy" id="2527995"/>
    <lineage>
        <taxon>Bacteria</taxon>
        <taxon>Pseudomonadati</taxon>
        <taxon>Planctomycetota</taxon>
        <taxon>Planctomycetia</taxon>
        <taxon>Planctomycetales</taxon>
        <taxon>Planctomycetaceae</taxon>
        <taxon>Symmachiella</taxon>
    </lineage>
</organism>
<dbReference type="Pfam" id="PF06283">
    <property type="entry name" value="ThuA"/>
    <property type="match status" value="1"/>
</dbReference>
<dbReference type="AlphaFoldDB" id="A0A517ZX42"/>
<reference evidence="3 4" key="1">
    <citation type="submission" date="2019-02" db="EMBL/GenBank/DDBJ databases">
        <title>Deep-cultivation of Planctomycetes and their phenomic and genomic characterization uncovers novel biology.</title>
        <authorList>
            <person name="Wiegand S."/>
            <person name="Jogler M."/>
            <person name="Boedeker C."/>
            <person name="Pinto D."/>
            <person name="Vollmers J."/>
            <person name="Rivas-Marin E."/>
            <person name="Kohn T."/>
            <person name="Peeters S.H."/>
            <person name="Heuer A."/>
            <person name="Rast P."/>
            <person name="Oberbeckmann S."/>
            <person name="Bunk B."/>
            <person name="Jeske O."/>
            <person name="Meyerdierks A."/>
            <person name="Storesund J.E."/>
            <person name="Kallscheuer N."/>
            <person name="Luecker S."/>
            <person name="Lage O.M."/>
            <person name="Pohl T."/>
            <person name="Merkel B.J."/>
            <person name="Hornburger P."/>
            <person name="Mueller R.-W."/>
            <person name="Bruemmer F."/>
            <person name="Labrenz M."/>
            <person name="Spormann A.M."/>
            <person name="Op den Camp H."/>
            <person name="Overmann J."/>
            <person name="Amann R."/>
            <person name="Jetten M.S.M."/>
            <person name="Mascher T."/>
            <person name="Medema M.H."/>
            <person name="Devos D.P."/>
            <person name="Kaster A.-K."/>
            <person name="Ovreas L."/>
            <person name="Rohde M."/>
            <person name="Galperin M.Y."/>
            <person name="Jogler C."/>
        </authorList>
    </citation>
    <scope>NUCLEOTIDE SEQUENCE [LARGE SCALE GENOMIC DNA]</scope>
    <source>
        <strain evidence="3 4">Mal52</strain>
    </source>
</reference>
<feature type="domain" description="ThuA-like" evidence="2">
    <location>
        <begin position="51"/>
        <end position="255"/>
    </location>
</feature>
<sequence precursor="true">MLTRLPFLYCLLIAAVFCAALPHSAVAEETAKPKRLLLIGQGPDNHKPTTHEYMAGMQVVAHLLQGVDGLQTIITKADEPWAEGPELLDGADGVVLFVSQGAKWLSQNPERLAAFERLAQRGGGFSVLHWGMGTREAADTASFVKLFGGCHGGPDRKYKFLTTTMSVADGEHPITRGLETLELDEEFYYQLKFPKPPTKITPLIKARIDDQDETVSWAWQRPNGGRSFGFSGLHFHDNWKQETYRRLVKQGILWTLKYPIPEKGTDVAVEASVLELKPRK</sequence>
<dbReference type="Gene3D" id="3.40.50.880">
    <property type="match status" value="1"/>
</dbReference>
<dbReference type="EMBL" id="CP036276">
    <property type="protein sequence ID" value="QDU47044.1"/>
    <property type="molecule type" value="Genomic_DNA"/>
</dbReference>
<dbReference type="RefSeq" id="WP_145379668.1">
    <property type="nucleotide sequence ID" value="NZ_CP036276.1"/>
</dbReference>
<feature type="chain" id="PRO_5022240835" evidence="1">
    <location>
        <begin position="28"/>
        <end position="280"/>
    </location>
</feature>
<dbReference type="InterPro" id="IPR029010">
    <property type="entry name" value="ThuA-like"/>
</dbReference>
<dbReference type="InterPro" id="IPR029062">
    <property type="entry name" value="Class_I_gatase-like"/>
</dbReference>
<dbReference type="Proteomes" id="UP000319383">
    <property type="component" value="Chromosome"/>
</dbReference>